<comment type="caution">
    <text evidence="1">The sequence shown here is derived from an EMBL/GenBank/DDBJ whole genome shotgun (WGS) entry which is preliminary data.</text>
</comment>
<organism evidence="1 2">
    <name type="scientific">Abeliophyllum distichum</name>
    <dbReference type="NCBI Taxonomy" id="126358"/>
    <lineage>
        <taxon>Eukaryota</taxon>
        <taxon>Viridiplantae</taxon>
        <taxon>Streptophyta</taxon>
        <taxon>Embryophyta</taxon>
        <taxon>Tracheophyta</taxon>
        <taxon>Spermatophyta</taxon>
        <taxon>Magnoliopsida</taxon>
        <taxon>eudicotyledons</taxon>
        <taxon>Gunneridae</taxon>
        <taxon>Pentapetalae</taxon>
        <taxon>asterids</taxon>
        <taxon>lamiids</taxon>
        <taxon>Lamiales</taxon>
        <taxon>Oleaceae</taxon>
        <taxon>Forsythieae</taxon>
        <taxon>Abeliophyllum</taxon>
    </lineage>
</organism>
<reference evidence="2" key="1">
    <citation type="submission" date="2024-07" db="EMBL/GenBank/DDBJ databases">
        <title>Two chromosome-level genome assemblies of Korean endemic species Abeliophyllum distichum and Forsythia ovata (Oleaceae).</title>
        <authorList>
            <person name="Jang H."/>
        </authorList>
    </citation>
    <scope>NUCLEOTIDE SEQUENCE [LARGE SCALE GENOMIC DNA]</scope>
</reference>
<protein>
    <submittedName>
        <fullName evidence="1">Uncharacterized protein</fullName>
    </submittedName>
</protein>
<evidence type="ECO:0000313" key="1">
    <source>
        <dbReference type="EMBL" id="KAL2461721.1"/>
    </source>
</evidence>
<dbReference type="EMBL" id="JBFOLK010000014">
    <property type="protein sequence ID" value="KAL2461721.1"/>
    <property type="molecule type" value="Genomic_DNA"/>
</dbReference>
<proteinExistence type="predicted"/>
<accession>A0ABD1PCV9</accession>
<sequence>MAYNAIYGRRLLNAARAIVSTYHQVMKFATSQEVGYVRGDQQASRKYYVDSISIKNTVMMLDLEQPNGRIELLELTEDVIIVEDQVLKIGGGWILKKSIN</sequence>
<evidence type="ECO:0000313" key="2">
    <source>
        <dbReference type="Proteomes" id="UP001604336"/>
    </source>
</evidence>
<name>A0ABD1PCV9_9LAMI</name>
<keyword evidence="2" id="KW-1185">Reference proteome</keyword>
<gene>
    <name evidence="1" type="ORF">Adt_45141</name>
</gene>
<dbReference type="AlphaFoldDB" id="A0ABD1PCV9"/>
<dbReference type="Proteomes" id="UP001604336">
    <property type="component" value="Unassembled WGS sequence"/>
</dbReference>